<dbReference type="GO" id="GO:0005886">
    <property type="term" value="C:plasma membrane"/>
    <property type="evidence" value="ECO:0007669"/>
    <property type="project" value="UniProtKB-SubCell"/>
</dbReference>
<dbReference type="InterPro" id="IPR006686">
    <property type="entry name" value="MscS_channel_CS"/>
</dbReference>
<feature type="domain" description="Mechanosensitive ion channel MscS" evidence="8">
    <location>
        <begin position="107"/>
        <end position="172"/>
    </location>
</feature>
<evidence type="ECO:0000259" key="9">
    <source>
        <dbReference type="Pfam" id="PF21082"/>
    </source>
</evidence>
<evidence type="ECO:0000256" key="7">
    <source>
        <dbReference type="SAM" id="Phobius"/>
    </source>
</evidence>
<keyword evidence="5 7" id="KW-1133">Transmembrane helix</keyword>
<sequence>MNLDEILGTLSKTIGIIETDRIFPYLFALGMIIFSIVLAKGLSMLLKRYLRDKFDKDRLGILLKGSYYGIIILAVILALPILGINTSGLLVAGGVTGIVIGFASQSIVGNLISGLFIMAERPIKIGSQVEIDKIKGFVEDIGIMSTILRSYDGLYIRIPNEKVFTNNITNISVNIARRIEYTIGIRYSDDANKAIKIISDLIEDHPFVLKKPTPDIYVDALGESSVNIIVKAWAPVTQWYATKKELLWKIKTNLEKEDIHVPFPQRVVWFANEKSDNNDLN</sequence>
<dbReference type="SUPFAM" id="SSF82861">
    <property type="entry name" value="Mechanosensitive channel protein MscS (YggB), transmembrane region"/>
    <property type="match status" value="1"/>
</dbReference>
<reference evidence="14 15" key="1">
    <citation type="journal article" date="2016" name="ISME J.">
        <title>Chasing the elusive Euryarchaeota class WSA2: genomes reveal a uniquely fastidious methyl-reducing methanogen.</title>
        <authorList>
            <person name="Nobu M.K."/>
            <person name="Narihiro T."/>
            <person name="Kuroda K."/>
            <person name="Mei R."/>
            <person name="Liu W.T."/>
        </authorList>
    </citation>
    <scope>NUCLEOTIDE SEQUENCE [LARGE SCALE GENOMIC DNA]</scope>
    <source>
        <strain evidence="11">B03fssc0709_Meth_Bin005</strain>
        <strain evidence="12">B15fssc0709_Meth_Bin003</strain>
        <strain evidence="13">BMIXfssc0709_Meth_Bin006</strain>
    </source>
</reference>
<dbReference type="Pfam" id="PF00924">
    <property type="entry name" value="MS_channel_2nd"/>
    <property type="match status" value="1"/>
</dbReference>
<comment type="subcellular location">
    <subcellularLocation>
        <location evidence="1">Cell membrane</location>
        <topology evidence="1">Multi-pass membrane protein</topology>
    </subcellularLocation>
</comment>
<dbReference type="Proteomes" id="UP000091929">
    <property type="component" value="Unassembled WGS sequence"/>
</dbReference>
<evidence type="ECO:0000313" key="12">
    <source>
        <dbReference type="EMBL" id="KYC47936.1"/>
    </source>
</evidence>
<comment type="similarity">
    <text evidence="2">Belongs to the MscS (TC 1.A.23) family.</text>
</comment>
<dbReference type="EMBL" id="LNGF01000013">
    <property type="protein sequence ID" value="KYC47936.1"/>
    <property type="molecule type" value="Genomic_DNA"/>
</dbReference>
<accession>A0A150ILJ0</accession>
<dbReference type="InterPro" id="IPR011066">
    <property type="entry name" value="MscS_channel_C_sf"/>
</dbReference>
<dbReference type="Proteomes" id="UP000092403">
    <property type="component" value="Unassembled WGS sequence"/>
</dbReference>
<evidence type="ECO:0000313" key="13">
    <source>
        <dbReference type="EMBL" id="KYC50554.1"/>
    </source>
</evidence>
<dbReference type="Pfam" id="PF21082">
    <property type="entry name" value="MS_channel_3rd"/>
    <property type="match status" value="1"/>
</dbReference>
<feature type="transmembrane region" description="Helical" evidence="7">
    <location>
        <begin position="67"/>
        <end position="84"/>
    </location>
</feature>
<keyword evidence="4 7" id="KW-0812">Transmembrane</keyword>
<accession>A0A150J0R3</accession>
<dbReference type="PROSITE" id="PS01246">
    <property type="entry name" value="UPF0003"/>
    <property type="match status" value="1"/>
</dbReference>
<dbReference type="Pfam" id="PF21088">
    <property type="entry name" value="MS_channel_1st"/>
    <property type="match status" value="1"/>
</dbReference>
<evidence type="ECO:0000259" key="8">
    <source>
        <dbReference type="Pfam" id="PF00924"/>
    </source>
</evidence>
<dbReference type="Proteomes" id="UP000092401">
    <property type="component" value="Unassembled WGS sequence"/>
</dbReference>
<dbReference type="SUPFAM" id="SSF82689">
    <property type="entry name" value="Mechanosensitive channel protein MscS (YggB), C-terminal domain"/>
    <property type="match status" value="1"/>
</dbReference>
<evidence type="ECO:0000256" key="2">
    <source>
        <dbReference type="ARBA" id="ARBA00008017"/>
    </source>
</evidence>
<dbReference type="AlphaFoldDB" id="A0A150ILJ0"/>
<accession>A0A150ISJ1</accession>
<evidence type="ECO:0000256" key="5">
    <source>
        <dbReference type="ARBA" id="ARBA00022989"/>
    </source>
</evidence>
<dbReference type="PATRIC" id="fig|1706437.3.peg.716"/>
<dbReference type="PANTHER" id="PTHR30221">
    <property type="entry name" value="SMALL-CONDUCTANCE MECHANOSENSITIVE CHANNEL"/>
    <property type="match status" value="1"/>
</dbReference>
<evidence type="ECO:0000256" key="4">
    <source>
        <dbReference type="ARBA" id="ARBA00022692"/>
    </source>
</evidence>
<gene>
    <name evidence="11" type="ORF">APG10_00636</name>
    <name evidence="12" type="ORF">APG11_00711</name>
    <name evidence="13" type="ORF">APG12_00688</name>
</gene>
<dbReference type="GO" id="GO:0008381">
    <property type="term" value="F:mechanosensitive monoatomic ion channel activity"/>
    <property type="evidence" value="ECO:0007669"/>
    <property type="project" value="InterPro"/>
</dbReference>
<dbReference type="EMBL" id="LNGE01000013">
    <property type="protein sequence ID" value="KYC45645.1"/>
    <property type="molecule type" value="Genomic_DNA"/>
</dbReference>
<dbReference type="PATRIC" id="fig|1706438.3.peg.690"/>
<keyword evidence="3" id="KW-1003">Cell membrane</keyword>
<evidence type="ECO:0000259" key="10">
    <source>
        <dbReference type="Pfam" id="PF21088"/>
    </source>
</evidence>
<proteinExistence type="inferred from homology"/>
<dbReference type="Gene3D" id="1.10.287.1260">
    <property type="match status" value="1"/>
</dbReference>
<dbReference type="SUPFAM" id="SSF50182">
    <property type="entry name" value="Sm-like ribonucleoproteins"/>
    <property type="match status" value="1"/>
</dbReference>
<organism evidence="11 15">
    <name type="scientific">Candidatus Methanofastidiosum methylothiophilum</name>
    <dbReference type="NCBI Taxonomy" id="1705564"/>
    <lineage>
        <taxon>Archaea</taxon>
        <taxon>Methanobacteriati</taxon>
        <taxon>Methanobacteriota</taxon>
        <taxon>Stenosarchaea group</taxon>
        <taxon>Candidatus Methanofastidiosia</taxon>
        <taxon>Candidatus Methanofastidiosales</taxon>
        <taxon>Candidatus Methanofastidiosaceae</taxon>
        <taxon>Candidatus Methanofastidiosum</taxon>
    </lineage>
</organism>
<evidence type="ECO:0000313" key="15">
    <source>
        <dbReference type="Proteomes" id="UP000092401"/>
    </source>
</evidence>
<evidence type="ECO:0000256" key="3">
    <source>
        <dbReference type="ARBA" id="ARBA00022475"/>
    </source>
</evidence>
<dbReference type="EMBL" id="LNJC01000011">
    <property type="protein sequence ID" value="KYC50554.1"/>
    <property type="molecule type" value="Genomic_DNA"/>
</dbReference>
<feature type="domain" description="Mechanosensitive ion channel transmembrane helices 2/3" evidence="10">
    <location>
        <begin position="66"/>
        <end position="105"/>
    </location>
</feature>
<name>A0A150ILJ0_9EURY</name>
<dbReference type="PANTHER" id="PTHR30221:SF20">
    <property type="entry name" value="SMALL-CONDUCTANCE MECHANOSENSITIVE CHANNEL"/>
    <property type="match status" value="1"/>
</dbReference>
<dbReference type="InterPro" id="IPR045275">
    <property type="entry name" value="MscS_archaea/bacteria_type"/>
</dbReference>
<dbReference type="Gene3D" id="3.30.70.100">
    <property type="match status" value="1"/>
</dbReference>
<dbReference type="InterPro" id="IPR006685">
    <property type="entry name" value="MscS_channel_2nd"/>
</dbReference>
<dbReference type="InterPro" id="IPR023408">
    <property type="entry name" value="MscS_beta-dom_sf"/>
</dbReference>
<dbReference type="InterPro" id="IPR049142">
    <property type="entry name" value="MS_channel_1st"/>
</dbReference>
<feature type="domain" description="Mechanosensitive ion channel MscS C-terminal" evidence="9">
    <location>
        <begin position="179"/>
        <end position="260"/>
    </location>
</feature>
<protein>
    <submittedName>
        <fullName evidence="11">Small-conductance mechanosensitive channel MscMJ</fullName>
    </submittedName>
</protein>
<dbReference type="InterPro" id="IPR010920">
    <property type="entry name" value="LSM_dom_sf"/>
</dbReference>
<keyword evidence="6 7" id="KW-0472">Membrane</keyword>
<feature type="transmembrane region" description="Helical" evidence="7">
    <location>
        <begin position="22"/>
        <end position="46"/>
    </location>
</feature>
<dbReference type="InterPro" id="IPR011014">
    <property type="entry name" value="MscS_channel_TM-2"/>
</dbReference>
<comment type="caution">
    <text evidence="11">The sequence shown here is derived from an EMBL/GenBank/DDBJ whole genome shotgun (WGS) entry which is preliminary data.</text>
</comment>
<feature type="transmembrane region" description="Helical" evidence="7">
    <location>
        <begin position="90"/>
        <end position="117"/>
    </location>
</feature>
<evidence type="ECO:0000256" key="1">
    <source>
        <dbReference type="ARBA" id="ARBA00004651"/>
    </source>
</evidence>
<dbReference type="PATRIC" id="fig|1706436.3.peg.642"/>
<dbReference type="Gene3D" id="2.30.30.60">
    <property type="match status" value="1"/>
</dbReference>
<evidence type="ECO:0000256" key="6">
    <source>
        <dbReference type="ARBA" id="ARBA00023136"/>
    </source>
</evidence>
<dbReference type="InterPro" id="IPR049278">
    <property type="entry name" value="MS_channel_C"/>
</dbReference>
<evidence type="ECO:0000313" key="14">
    <source>
        <dbReference type="Proteomes" id="UP000091929"/>
    </source>
</evidence>
<evidence type="ECO:0000313" key="11">
    <source>
        <dbReference type="EMBL" id="KYC45645.1"/>
    </source>
</evidence>